<dbReference type="InterPro" id="IPR009832">
    <property type="entry name" value="DUF1397"/>
</dbReference>
<dbReference type="OrthoDB" id="6512861at2759"/>
<dbReference type="RefSeq" id="XP_030746125.1">
    <property type="nucleotide sequence ID" value="XM_030890265.1"/>
</dbReference>
<accession>A0A6J2X542</accession>
<gene>
    <name evidence="3" type="primary">LOC115874960</name>
</gene>
<dbReference type="Proteomes" id="UP000504635">
    <property type="component" value="Unplaced"/>
</dbReference>
<keyword evidence="2" id="KW-1185">Reference proteome</keyword>
<feature type="chain" id="PRO_5026913087" evidence="1">
    <location>
        <begin position="20"/>
        <end position="308"/>
    </location>
</feature>
<evidence type="ECO:0000256" key="1">
    <source>
        <dbReference type="SAM" id="SignalP"/>
    </source>
</evidence>
<dbReference type="PANTHER" id="PTHR20997">
    <property type="entry name" value="EG:BACR42I17.2 PROTEIN-RELATED"/>
    <property type="match status" value="1"/>
</dbReference>
<dbReference type="AlphaFoldDB" id="A0A6J2X542"/>
<sequence>MNCNILYFVFLSIIGCAFGQISNNLDLDTSKLSKDMETNLKDLGKTFQENGVNLPELNVTSVNVEKVEQVLREKCEKQGAGDVVDSIKDKQEEIKNCVTENVNVTQVQEELEEAKKTGSMDVVFAKYCKKWPEIYECVENVTSEVRRCLSETEEKTFNRTLTIVSELQEFMCYKDGDRLAMFVAEGGVECVEKQKDGIQDCLNATLKDRLPSDVDELSVASLPVLAFNQETCQDFATIRDCVTNVLEKCENTTPANIVDAFFKFLKKQMPCGEPAVQTVAASQQPKSSGVSLSSSLVTFVVMILSRFY</sequence>
<dbReference type="GeneID" id="115874960"/>
<dbReference type="FunCoup" id="A0A6J2X542">
    <property type="interactions" value="11"/>
</dbReference>
<dbReference type="InParanoid" id="A0A6J2X542"/>
<protein>
    <submittedName>
        <fullName evidence="3">27 kDa hemolymph glycoprotein-like</fullName>
    </submittedName>
</protein>
<evidence type="ECO:0000313" key="2">
    <source>
        <dbReference type="Proteomes" id="UP000504635"/>
    </source>
</evidence>
<dbReference type="KEGG" id="soy:115874960"/>
<keyword evidence="1" id="KW-0732">Signal</keyword>
<name>A0A6J2X542_SITOR</name>
<proteinExistence type="predicted"/>
<evidence type="ECO:0000313" key="3">
    <source>
        <dbReference type="RefSeq" id="XP_030746125.1"/>
    </source>
</evidence>
<dbReference type="Pfam" id="PF07165">
    <property type="entry name" value="DUF1397"/>
    <property type="match status" value="1"/>
</dbReference>
<feature type="signal peptide" evidence="1">
    <location>
        <begin position="1"/>
        <end position="19"/>
    </location>
</feature>
<organism evidence="2 3">
    <name type="scientific">Sitophilus oryzae</name>
    <name type="common">Rice weevil</name>
    <name type="synonym">Curculio oryzae</name>
    <dbReference type="NCBI Taxonomy" id="7048"/>
    <lineage>
        <taxon>Eukaryota</taxon>
        <taxon>Metazoa</taxon>
        <taxon>Ecdysozoa</taxon>
        <taxon>Arthropoda</taxon>
        <taxon>Hexapoda</taxon>
        <taxon>Insecta</taxon>
        <taxon>Pterygota</taxon>
        <taxon>Neoptera</taxon>
        <taxon>Endopterygota</taxon>
        <taxon>Coleoptera</taxon>
        <taxon>Polyphaga</taxon>
        <taxon>Cucujiformia</taxon>
        <taxon>Curculionidae</taxon>
        <taxon>Dryophthorinae</taxon>
        <taxon>Sitophilus</taxon>
    </lineage>
</organism>
<reference evidence="3" key="1">
    <citation type="submission" date="2025-08" db="UniProtKB">
        <authorList>
            <consortium name="RefSeq"/>
        </authorList>
    </citation>
    <scope>IDENTIFICATION</scope>
    <source>
        <tissue evidence="3">Gonads</tissue>
    </source>
</reference>
<dbReference type="PANTHER" id="PTHR20997:SF2">
    <property type="entry name" value="EG:BACR42I17.2 PROTEIN-RELATED"/>
    <property type="match status" value="1"/>
</dbReference>